<accession>F7PQP4</accession>
<dbReference type="GO" id="GO:0009234">
    <property type="term" value="P:menaquinone biosynthetic process"/>
    <property type="evidence" value="ECO:0007669"/>
    <property type="project" value="UniProtKB-UniRule"/>
</dbReference>
<sequence length="339" mass="34944">MDVEPVSLPLSSALSTAAGTIDRREGFLITLEEPPGIGEAMPLPGWTESLEACRDALETATSIVSDCGVEAALDDLDPTATPAARHGLDLAIADRRARVAGQSLARYLGQTPRESVPVNATVGDAPAKKTAERATAAVDAGFGTVKVKVGARSVDADVSRIQAVRDAIGPAATIRADANAAWRLSETRRAIEELATVDVSYVEQPLAADDLPGHAALRGGDVEIALDESLRATGLDAIAAADAADVLVLKPMALGGVRRTRSLALEARARGIDPVITTTVDGVVARTAAIHLAASLGIERACGLATADRLREDLAPDPAPVEEGRIAVPDGPGIGVEFE</sequence>
<dbReference type="EMBL" id="AFNT02000060">
    <property type="protein sequence ID" value="ERJ04717.1"/>
    <property type="molecule type" value="Genomic_DNA"/>
</dbReference>
<comment type="function">
    <text evidence="4">Converts 2-succinyl-6-hydroxy-2,4-cyclohexadiene-1-carboxylate (SHCHC) to 2-succinylbenzoate (OSB).</text>
</comment>
<keyword evidence="9" id="KW-1185">Reference proteome</keyword>
<comment type="pathway">
    <text evidence="4">Quinol/quinone metabolism; 1,4-dihydroxy-2-naphthoate biosynthesis; 1,4-dihydroxy-2-naphthoate from chorismate: step 4/7.</text>
</comment>
<dbReference type="GO" id="GO:0000287">
    <property type="term" value="F:magnesium ion binding"/>
    <property type="evidence" value="ECO:0007669"/>
    <property type="project" value="UniProtKB-UniRule"/>
</dbReference>
<evidence type="ECO:0000256" key="4">
    <source>
        <dbReference type="HAMAP-Rule" id="MF_00470"/>
    </source>
</evidence>
<reference evidence="6 9" key="3">
    <citation type="journal article" date="2014" name="Environ. Microbiol.">
        <title>Halorhabdus tiamatea: proteogenomics and glycosidase activity measurements identify the first cultivated euryarchaeon from a deep-sea anoxic brine lake as potential polysaccharide degrader.</title>
        <authorList>
            <person name="Werner J."/>
            <person name="Ferrer M."/>
            <person name="Michel G."/>
            <person name="Mann A.J."/>
            <person name="Huang S."/>
            <person name="Juarez S."/>
            <person name="Ciordia S."/>
            <person name="Albar J.P."/>
            <person name="Alcaide M."/>
            <person name="La Cono V."/>
            <person name="Yakimov M.M."/>
            <person name="Antunes A."/>
            <person name="Taborda M."/>
            <person name="Da Costa M.S."/>
            <person name="Amann R.I."/>
            <person name="Gloeckner F.O."/>
            <person name="Golyshina O.V."/>
            <person name="Golyshin P.N."/>
            <person name="Teeling H."/>
        </authorList>
    </citation>
    <scope>NUCLEOTIDE SEQUENCE [LARGE SCALE GENOMIC DNA]</scope>
    <source>
        <strain evidence="9">SARL4B</strain>
        <strain evidence="6">Type strain: SARL4B</strain>
    </source>
</reference>
<proteinExistence type="inferred from homology"/>
<feature type="binding site" evidence="4">
    <location>
        <position position="203"/>
    </location>
    <ligand>
        <name>Mg(2+)</name>
        <dbReference type="ChEBI" id="CHEBI:18420"/>
    </ligand>
</feature>
<feature type="binding site" evidence="4">
    <location>
        <position position="227"/>
    </location>
    <ligand>
        <name>Mg(2+)</name>
        <dbReference type="ChEBI" id="CHEBI:18420"/>
    </ligand>
</feature>
<comment type="pathway">
    <text evidence="4">Quinol/quinone metabolism; menaquinone biosynthesis.</text>
</comment>
<keyword evidence="1 4" id="KW-0479">Metal-binding</keyword>
<dbReference type="EMBL" id="HF571520">
    <property type="protein sequence ID" value="CCQ34703.1"/>
    <property type="molecule type" value="Genomic_DNA"/>
</dbReference>
<dbReference type="PANTHER" id="PTHR48073:SF2">
    <property type="entry name" value="O-SUCCINYLBENZOATE SYNTHASE"/>
    <property type="match status" value="1"/>
</dbReference>
<dbReference type="SFLD" id="SFLDG00180">
    <property type="entry name" value="muconate_cycloisomerase"/>
    <property type="match status" value="1"/>
</dbReference>
<feature type="domain" description="Mandelate racemase/muconate lactonizing enzyme C-terminal" evidence="5">
    <location>
        <begin position="127"/>
        <end position="223"/>
    </location>
</feature>
<keyword evidence="2 4" id="KW-0460">Magnesium</keyword>
<organism evidence="7 8">
    <name type="scientific">Halorhabdus tiamatea SARL4B</name>
    <dbReference type="NCBI Taxonomy" id="1033806"/>
    <lineage>
        <taxon>Archaea</taxon>
        <taxon>Methanobacteriati</taxon>
        <taxon>Methanobacteriota</taxon>
        <taxon>Stenosarchaea group</taxon>
        <taxon>Halobacteria</taxon>
        <taxon>Halobacteriales</taxon>
        <taxon>Haloarculaceae</taxon>
        <taxon>Halorhabdus</taxon>
    </lineage>
</organism>
<dbReference type="OrthoDB" id="214520at2157"/>
<dbReference type="RefSeq" id="WP_008528470.1">
    <property type="nucleotide sequence ID" value="NC_021921.1"/>
</dbReference>
<name>F7PQP4_9EURY</name>
<dbReference type="Gene3D" id="3.20.20.120">
    <property type="entry name" value="Enolase-like C-terminal domain"/>
    <property type="match status" value="1"/>
</dbReference>
<evidence type="ECO:0000313" key="7">
    <source>
        <dbReference type="EMBL" id="ERJ04717.1"/>
    </source>
</evidence>
<evidence type="ECO:0000256" key="3">
    <source>
        <dbReference type="ARBA" id="ARBA00023239"/>
    </source>
</evidence>
<protein>
    <recommendedName>
        <fullName evidence="4">o-succinylbenzoate synthase</fullName>
        <shortName evidence="4">OSB synthase</shortName>
        <shortName evidence="4">OSBS</shortName>
        <ecNumber evidence="4">4.2.1.113</ecNumber>
    </recommendedName>
    <alternativeName>
        <fullName evidence="4">4-(2'-carboxyphenyl)-4-oxybutyric acid synthase</fullName>
    </alternativeName>
    <alternativeName>
        <fullName evidence="4">o-succinylbenzoic acid synthase</fullName>
    </alternativeName>
</protein>
<keyword evidence="7" id="KW-0413">Isomerase</keyword>
<feature type="binding site" evidence="4">
    <location>
        <position position="177"/>
    </location>
    <ligand>
        <name>Mg(2+)</name>
        <dbReference type="ChEBI" id="CHEBI:18420"/>
    </ligand>
</feature>
<comment type="similarity">
    <text evidence="4">Belongs to the mandelate racemase/muconate lactonizing enzyme family. MenC type 1 subfamily.</text>
</comment>
<evidence type="ECO:0000256" key="2">
    <source>
        <dbReference type="ARBA" id="ARBA00022842"/>
    </source>
</evidence>
<dbReference type="SMART" id="SM00922">
    <property type="entry name" value="MR_MLE"/>
    <property type="match status" value="1"/>
</dbReference>
<dbReference type="Gene3D" id="3.30.390.10">
    <property type="entry name" value="Enolase-like, N-terminal domain"/>
    <property type="match status" value="1"/>
</dbReference>
<dbReference type="SUPFAM" id="SSF51604">
    <property type="entry name" value="Enolase C-terminal domain-like"/>
    <property type="match status" value="1"/>
</dbReference>
<dbReference type="SUPFAM" id="SSF54826">
    <property type="entry name" value="Enolase N-terminal domain-like"/>
    <property type="match status" value="1"/>
</dbReference>
<dbReference type="GO" id="GO:0043748">
    <property type="term" value="F:O-succinylbenzoate synthase activity"/>
    <property type="evidence" value="ECO:0007669"/>
    <property type="project" value="UniProtKB-EC"/>
</dbReference>
<dbReference type="InterPro" id="IPR036849">
    <property type="entry name" value="Enolase-like_C_sf"/>
</dbReference>
<dbReference type="UniPathway" id="UPA00079"/>
<evidence type="ECO:0000313" key="9">
    <source>
        <dbReference type="Proteomes" id="UP000015381"/>
    </source>
</evidence>
<dbReference type="GeneID" id="23798861"/>
<reference evidence="7 8" key="1">
    <citation type="journal article" date="2011" name="J. Bacteriol.">
        <title>Genome sequence of Halorhabdus tiamatea, the first archaeon isolated from a deep-sea anoxic brine lake.</title>
        <authorList>
            <person name="Antunes A."/>
            <person name="Alam I."/>
            <person name="Bajic V.B."/>
            <person name="Stingl U."/>
        </authorList>
    </citation>
    <scope>NUCLEOTIDE SEQUENCE [LARGE SCALE GENOMIC DNA]</scope>
    <source>
        <strain evidence="7 8">SARL4B</strain>
    </source>
</reference>
<feature type="active site" description="Proton donor" evidence="4">
    <location>
        <position position="148"/>
    </location>
</feature>
<keyword evidence="3 4" id="KW-0456">Lyase</keyword>
<dbReference type="HAMAP" id="MF_00470">
    <property type="entry name" value="MenC_1"/>
    <property type="match status" value="1"/>
</dbReference>
<dbReference type="EC" id="4.2.1.113" evidence="4"/>
<dbReference type="STRING" id="1033806.HTIA_2597"/>
<dbReference type="SFLD" id="SFLDF00009">
    <property type="entry name" value="o-succinylbenzoate_synthase"/>
    <property type="match status" value="1"/>
</dbReference>
<dbReference type="InterPro" id="IPR029065">
    <property type="entry name" value="Enolase_C-like"/>
</dbReference>
<dbReference type="Proteomes" id="UP000015381">
    <property type="component" value="Chromosome I"/>
</dbReference>
<dbReference type="Pfam" id="PF13378">
    <property type="entry name" value="MR_MLE_C"/>
    <property type="match status" value="1"/>
</dbReference>
<dbReference type="eggNOG" id="arCOG01168">
    <property type="taxonomic scope" value="Archaea"/>
</dbReference>
<dbReference type="UniPathway" id="UPA01057">
    <property type="reaction ID" value="UER00165"/>
</dbReference>
<evidence type="ECO:0000313" key="8">
    <source>
        <dbReference type="Proteomes" id="UP000003861"/>
    </source>
</evidence>
<dbReference type="Proteomes" id="UP000003861">
    <property type="component" value="Unassembled WGS sequence"/>
</dbReference>
<dbReference type="CDD" id="cd03320">
    <property type="entry name" value="OSBS"/>
    <property type="match status" value="1"/>
</dbReference>
<comment type="cofactor">
    <cofactor evidence="4">
        <name>a divalent metal cation</name>
        <dbReference type="ChEBI" id="CHEBI:60240"/>
    </cofactor>
</comment>
<evidence type="ECO:0000259" key="5">
    <source>
        <dbReference type="SMART" id="SM00922"/>
    </source>
</evidence>
<evidence type="ECO:0000256" key="1">
    <source>
        <dbReference type="ARBA" id="ARBA00022723"/>
    </source>
</evidence>
<dbReference type="AlphaFoldDB" id="F7PQP4"/>
<dbReference type="InterPro" id="IPR010196">
    <property type="entry name" value="OSB_synthase_MenC1"/>
</dbReference>
<reference evidence="7 8" key="2">
    <citation type="journal article" date="2013" name="PLoS ONE">
        <title>INDIGO - INtegrated Data Warehouse of MIcrobial GenOmes with Examples from the Red Sea Extremophiles.</title>
        <authorList>
            <person name="Alam I."/>
            <person name="Antunes A."/>
            <person name="Kamau A.A."/>
            <person name="Ba Alawi W."/>
            <person name="Kalkatawi M."/>
            <person name="Stingl U."/>
            <person name="Bajic V.B."/>
        </authorList>
    </citation>
    <scope>NUCLEOTIDE SEQUENCE [LARGE SCALE GENOMIC DNA]</scope>
    <source>
        <strain evidence="7 8">SARL4B</strain>
    </source>
</reference>
<dbReference type="KEGG" id="hti:HTIA_2597"/>
<dbReference type="GO" id="GO:0016853">
    <property type="term" value="F:isomerase activity"/>
    <property type="evidence" value="ECO:0007669"/>
    <property type="project" value="UniProtKB-KW"/>
</dbReference>
<dbReference type="SFLD" id="SFLDS00001">
    <property type="entry name" value="Enolase"/>
    <property type="match status" value="1"/>
</dbReference>
<dbReference type="PATRIC" id="fig|1033806.12.peg.2584"/>
<dbReference type="InterPro" id="IPR013342">
    <property type="entry name" value="Mandelate_racemase_C"/>
</dbReference>
<dbReference type="HOGENOM" id="CLU_030273_4_2_2"/>
<keyword evidence="4" id="KW-0474">Menaquinone biosynthesis</keyword>
<evidence type="ECO:0000313" key="6">
    <source>
        <dbReference type="EMBL" id="CCQ34703.1"/>
    </source>
</evidence>
<feature type="active site" description="Proton acceptor" evidence="4">
    <location>
        <position position="250"/>
    </location>
</feature>
<dbReference type="PANTHER" id="PTHR48073">
    <property type="entry name" value="O-SUCCINYLBENZOATE SYNTHASE-RELATED"/>
    <property type="match status" value="1"/>
</dbReference>
<gene>
    <name evidence="7" type="primary">ykfB2</name>
    <name evidence="4" type="synonym">menC</name>
    <name evidence="7" type="ORF">HLRTI_003310</name>
    <name evidence="6" type="ORF">HTIA_2597</name>
</gene>
<dbReference type="InterPro" id="IPR029017">
    <property type="entry name" value="Enolase-like_N"/>
</dbReference>
<comment type="catalytic activity">
    <reaction evidence="4">
        <text>(1R,6R)-6-hydroxy-2-succinyl-cyclohexa-2,4-diene-1-carboxylate = 2-succinylbenzoate + H2O</text>
        <dbReference type="Rhea" id="RHEA:10196"/>
        <dbReference type="ChEBI" id="CHEBI:15377"/>
        <dbReference type="ChEBI" id="CHEBI:18325"/>
        <dbReference type="ChEBI" id="CHEBI:58689"/>
        <dbReference type="EC" id="4.2.1.113"/>
    </reaction>
</comment>